<dbReference type="Pfam" id="PF01161">
    <property type="entry name" value="PBP"/>
    <property type="match status" value="1"/>
</dbReference>
<evidence type="ECO:0000313" key="3">
    <source>
        <dbReference type="EMBL" id="OLY78987.1"/>
    </source>
</evidence>
<keyword evidence="4" id="KW-1185">Reference proteome</keyword>
<proteinExistence type="predicted"/>
<dbReference type="OrthoDB" id="2506647at2759"/>
<sequence>MKFASTSVLFTACLSSYTFAQGPSFASIATSLAANTVIPDVLPAGFVPEVVLNMSYVGRPMEYGTEYFPYINETDFLPVVSYANDPEGWYTLALVDPDAPSRANPIRAQVRHYLSVNIKGGDILTGNNTSTPYLAPRPFPGCGRKRFVWVLAKQRGFDESLTVPLARPNFNIANYASTNNMTIIGANYFEVEASPADECVIPGGAVSSSAAPATTWSSAPYASASSSAAPTAYPTSTSTRKPKCKPATILV</sequence>
<dbReference type="CDD" id="cd00866">
    <property type="entry name" value="PEBP_euk"/>
    <property type="match status" value="1"/>
</dbReference>
<dbReference type="InterPro" id="IPR008914">
    <property type="entry name" value="PEBP"/>
</dbReference>
<accession>A0A1R0GQ19</accession>
<feature type="signal peptide" evidence="2">
    <location>
        <begin position="1"/>
        <end position="20"/>
    </location>
</feature>
<feature type="compositionally biased region" description="Low complexity" evidence="1">
    <location>
        <begin position="220"/>
        <end position="239"/>
    </location>
</feature>
<feature type="chain" id="PRO_5010195976" evidence="2">
    <location>
        <begin position="21"/>
        <end position="251"/>
    </location>
</feature>
<dbReference type="SUPFAM" id="SSF49777">
    <property type="entry name" value="PEBP-like"/>
    <property type="match status" value="1"/>
</dbReference>
<dbReference type="PANTHER" id="PTHR11362">
    <property type="entry name" value="PHOSPHATIDYLETHANOLAMINE-BINDING PROTEIN"/>
    <property type="match status" value="1"/>
</dbReference>
<keyword evidence="2" id="KW-0732">Signal</keyword>
<dbReference type="PANTHER" id="PTHR11362:SF82">
    <property type="entry name" value="PHOSPHATIDYLETHANOLAMINE-BINDING PROTEIN 4"/>
    <property type="match status" value="1"/>
</dbReference>
<gene>
    <name evidence="3" type="ORF">AYI68_g6954</name>
</gene>
<organism evidence="3 4">
    <name type="scientific">Smittium mucronatum</name>
    <dbReference type="NCBI Taxonomy" id="133383"/>
    <lineage>
        <taxon>Eukaryota</taxon>
        <taxon>Fungi</taxon>
        <taxon>Fungi incertae sedis</taxon>
        <taxon>Zoopagomycota</taxon>
        <taxon>Kickxellomycotina</taxon>
        <taxon>Harpellomycetes</taxon>
        <taxon>Harpellales</taxon>
        <taxon>Legeriomycetaceae</taxon>
        <taxon>Smittium</taxon>
    </lineage>
</organism>
<evidence type="ECO:0000256" key="2">
    <source>
        <dbReference type="SAM" id="SignalP"/>
    </source>
</evidence>
<dbReference type="Proteomes" id="UP000187455">
    <property type="component" value="Unassembled WGS sequence"/>
</dbReference>
<evidence type="ECO:0000256" key="1">
    <source>
        <dbReference type="SAM" id="MobiDB-lite"/>
    </source>
</evidence>
<feature type="region of interest" description="Disordered" evidence="1">
    <location>
        <begin position="220"/>
        <end position="245"/>
    </location>
</feature>
<protein>
    <submittedName>
        <fullName evidence="3">OV-16 antigen</fullName>
    </submittedName>
</protein>
<name>A0A1R0GQ19_9FUNG</name>
<comment type="caution">
    <text evidence="3">The sequence shown here is derived from an EMBL/GenBank/DDBJ whole genome shotgun (WGS) entry which is preliminary data.</text>
</comment>
<evidence type="ECO:0000313" key="4">
    <source>
        <dbReference type="Proteomes" id="UP000187455"/>
    </source>
</evidence>
<dbReference type="Gene3D" id="3.90.280.10">
    <property type="entry name" value="PEBP-like"/>
    <property type="match status" value="1"/>
</dbReference>
<dbReference type="InterPro" id="IPR035810">
    <property type="entry name" value="PEBP_euk"/>
</dbReference>
<dbReference type="InterPro" id="IPR036610">
    <property type="entry name" value="PEBP-like_sf"/>
</dbReference>
<dbReference type="STRING" id="133383.A0A1R0GQ19"/>
<dbReference type="AlphaFoldDB" id="A0A1R0GQ19"/>
<dbReference type="EMBL" id="LSSL01005168">
    <property type="protein sequence ID" value="OLY78987.1"/>
    <property type="molecule type" value="Genomic_DNA"/>
</dbReference>
<reference evidence="3 4" key="1">
    <citation type="journal article" date="2016" name="Mol. Biol. Evol.">
        <title>Genome-Wide Survey of Gut Fungi (Harpellales) Reveals the First Horizontally Transferred Ubiquitin Gene from a Mosquito Host.</title>
        <authorList>
            <person name="Wang Y."/>
            <person name="White M.M."/>
            <person name="Kvist S."/>
            <person name="Moncalvo J.M."/>
        </authorList>
    </citation>
    <scope>NUCLEOTIDE SEQUENCE [LARGE SCALE GENOMIC DNA]</scope>
    <source>
        <strain evidence="3 4">ALG-7-W6</strain>
    </source>
</reference>